<evidence type="ECO:0000313" key="1">
    <source>
        <dbReference type="EMBL" id="SMC91651.1"/>
    </source>
</evidence>
<evidence type="ECO:0000313" key="2">
    <source>
        <dbReference type="Proteomes" id="UP000192328"/>
    </source>
</evidence>
<dbReference type="Proteomes" id="UP000192328">
    <property type="component" value="Unassembled WGS sequence"/>
</dbReference>
<dbReference type="EMBL" id="FWXZ01000009">
    <property type="protein sequence ID" value="SMC91651.1"/>
    <property type="molecule type" value="Genomic_DNA"/>
</dbReference>
<comment type="caution">
    <text evidence="1">The sequence shown here is derived from an EMBL/GenBank/DDBJ whole genome shotgun (WGS) entry which is preliminary data.</text>
</comment>
<keyword evidence="2" id="KW-1185">Reference proteome</keyword>
<name>A0AC61PQG6_9FIRM</name>
<reference evidence="1" key="1">
    <citation type="submission" date="2017-04" db="EMBL/GenBank/DDBJ databases">
        <authorList>
            <person name="Varghese N."/>
            <person name="Submissions S."/>
        </authorList>
    </citation>
    <scope>NUCLEOTIDE SEQUENCE</scope>
    <source>
        <strain evidence="1">WTE2008</strain>
    </source>
</reference>
<accession>A0AC61PQG6</accession>
<organism evidence="1 2">
    <name type="scientific">Aristaeella lactis</name>
    <dbReference type="NCBI Taxonomy" id="3046383"/>
    <lineage>
        <taxon>Bacteria</taxon>
        <taxon>Bacillati</taxon>
        <taxon>Bacillota</taxon>
        <taxon>Clostridia</taxon>
        <taxon>Eubacteriales</taxon>
        <taxon>Aristaeellaceae</taxon>
        <taxon>Aristaeella</taxon>
    </lineage>
</organism>
<proteinExistence type="predicted"/>
<sequence length="168" mass="18829">MESARLLIRPMEDGDESAFVRGIADRDLRAAYGFPVDMEEDVSVQIFRHFLGLNRALSLVGKESGEMIGFLLDLAPELPEETASSLPEKGRTLAYAVFPPYQRKGYMQEALETLVPELFQAVEYIHCGHFEENEPSRNLLRKLGFRECAGHTAGKKLIVDEILFPGQG</sequence>
<gene>
    <name evidence="1" type="ORF">SAMN06297397_3134</name>
</gene>
<protein>
    <submittedName>
        <fullName evidence="1">Protein N-acetyltransferase, RimJ/RimL family</fullName>
    </submittedName>
</protein>